<keyword evidence="2 5" id="KW-0812">Transmembrane</keyword>
<keyword evidence="3 5" id="KW-1133">Transmembrane helix</keyword>
<feature type="transmembrane region" description="Helical" evidence="5">
    <location>
        <begin position="758"/>
        <end position="780"/>
    </location>
</feature>
<evidence type="ECO:0000256" key="4">
    <source>
        <dbReference type="ARBA" id="ARBA00023136"/>
    </source>
</evidence>
<evidence type="ECO:0000259" key="8">
    <source>
        <dbReference type="Pfam" id="PF21516"/>
    </source>
</evidence>
<dbReference type="GO" id="GO:0005525">
    <property type="term" value="F:GTP binding"/>
    <property type="evidence" value="ECO:0007669"/>
    <property type="project" value="InterPro"/>
</dbReference>
<feature type="transmembrane region" description="Helical" evidence="5">
    <location>
        <begin position="840"/>
        <end position="860"/>
    </location>
</feature>
<dbReference type="Pfam" id="PF21516">
    <property type="entry name" value="YqeH-like_C"/>
    <property type="match status" value="1"/>
</dbReference>
<organism evidence="9 10">
    <name type="scientific">Phtheirospermum japonicum</name>
    <dbReference type="NCBI Taxonomy" id="374723"/>
    <lineage>
        <taxon>Eukaryota</taxon>
        <taxon>Viridiplantae</taxon>
        <taxon>Streptophyta</taxon>
        <taxon>Embryophyta</taxon>
        <taxon>Tracheophyta</taxon>
        <taxon>Spermatophyta</taxon>
        <taxon>Magnoliopsida</taxon>
        <taxon>eudicotyledons</taxon>
        <taxon>Gunneridae</taxon>
        <taxon>Pentapetalae</taxon>
        <taxon>asterids</taxon>
        <taxon>lamiids</taxon>
        <taxon>Lamiales</taxon>
        <taxon>Orobanchaceae</taxon>
        <taxon>Orobanchaceae incertae sedis</taxon>
        <taxon>Phtheirospermum</taxon>
    </lineage>
</organism>
<keyword evidence="4 5" id="KW-0472">Membrane</keyword>
<evidence type="ECO:0000313" key="10">
    <source>
        <dbReference type="Proteomes" id="UP000653305"/>
    </source>
</evidence>
<feature type="transmembrane region" description="Helical" evidence="5">
    <location>
        <begin position="872"/>
        <end position="890"/>
    </location>
</feature>
<evidence type="ECO:0000259" key="6">
    <source>
        <dbReference type="Pfam" id="PF01545"/>
    </source>
</evidence>
<dbReference type="AlphaFoldDB" id="A0A830CVF8"/>
<dbReference type="GO" id="GO:0016020">
    <property type="term" value="C:membrane"/>
    <property type="evidence" value="ECO:0007669"/>
    <property type="project" value="UniProtKB-SubCell"/>
</dbReference>
<dbReference type="PANTHER" id="PTHR46434">
    <property type="entry name" value="GENETIC INTERACTOR OF PROHIBITINS 3, MITOCHONDRIAL"/>
    <property type="match status" value="1"/>
</dbReference>
<evidence type="ECO:0000259" key="7">
    <source>
        <dbReference type="Pfam" id="PF01926"/>
    </source>
</evidence>
<dbReference type="Pfam" id="PF01926">
    <property type="entry name" value="MMR_HSR1"/>
    <property type="match status" value="1"/>
</dbReference>
<dbReference type="FunFam" id="1.20.1510.10:FF:000015">
    <property type="entry name" value="Metal tolerance protein 4"/>
    <property type="match status" value="1"/>
</dbReference>
<comment type="subcellular location">
    <subcellularLocation>
        <location evidence="1">Membrane</location>
        <topology evidence="1">Multi-pass membrane protein</topology>
    </subcellularLocation>
</comment>
<evidence type="ECO:0000256" key="3">
    <source>
        <dbReference type="ARBA" id="ARBA00022989"/>
    </source>
</evidence>
<dbReference type="InterPro" id="IPR027417">
    <property type="entry name" value="P-loop_NTPase"/>
</dbReference>
<dbReference type="EMBL" id="BMAC01000953">
    <property type="protein sequence ID" value="GFQ04548.1"/>
    <property type="molecule type" value="Genomic_DNA"/>
</dbReference>
<comment type="caution">
    <text evidence="9">The sequence shown here is derived from an EMBL/GenBank/DDBJ whole genome shotgun (WGS) entry which is preliminary data.</text>
</comment>
<dbReference type="InterPro" id="IPR058533">
    <property type="entry name" value="Cation_efflux_TM"/>
</dbReference>
<dbReference type="Proteomes" id="UP000653305">
    <property type="component" value="Unassembled WGS sequence"/>
</dbReference>
<accession>A0A830CVF8</accession>
<dbReference type="OrthoDB" id="1696305at2759"/>
<dbReference type="Gene3D" id="3.40.50.300">
    <property type="entry name" value="P-loop containing nucleotide triphosphate hydrolases"/>
    <property type="match status" value="1"/>
</dbReference>
<sequence>MMVRKLSPSRIKKLLASFSLSTYTHTRPVSNPLHSPIIDPSSIFSFSKNPAKTLPFTFLAKPFSSQPVKTQSFPKLPLNRDGNYEEETEQSFSICPGCGIQMQDFDPKQPGHFVEPSAKGPNYKKFKKMTPIDDESEISDSIKRGFANEMLKSEDQVFDEIPDRLENLGNLNRRETNQKKPIVCSRCHSLRHYEKVKDPSVENLLPDFDFDHTVGRRLMSVSGARTVVLLVVDASDFDGSFPKKVSNMVFNTIDEHERSWKEGKSGNIPRVVLVVTKIDLLPSSISPTRLEYWVRTQARQSGAGKLTSVHLVSSIKEWGVKTLVDDVVKFAGQRGKVWAVGAQNAGKSTLINAMGKCVGAKVTHLTEASVPGTTLGIVRVEGVLPGKAKMLDTPGLLHPHQVSTRLTVDEQKLVRIDKELKPRTYRIKAGHSVHIGGLFRLDVEESSIDSIYVTVWASSQLPLHMGKTENACRMVEEHFGRQLQPPIGVHRVKELGKWVKKEFHVSGNTWDSSSYDIAAAGLGWFAIGLKGEAHLGAWTYEGVDVICRSSLLPQRSRDFEVAGFTVSEIVSKADRAGNKKHQKKSSGKSAKVSPLASSVLTVDAVSNSVDSDKTVTRITANNNNGGDAKSPLLEGWKRGGSGRRGRVLSRRNSVNSLRTDFISRLPDKIRAAVDTESPSIVDLSRIQGLSKGEKDYYERQIDMLKSFEEVDSIVSSDGLDEEDIEEQAQHERAMKISNYANILLLAFKIYATVKSGSLAIAASTLDSLLDLMAGGILWFTHLSMKNVNIYKYPIGKLRVQPVGIIVFAAIMATLGFQVLVQGAEQLVENKHADKMTSDQLVWLYSIMLTATVVKLGLWFYCRSSGNKIVRAYAKDHYFDVVTNVVGLVAAVLGDKFFWWIDPAGAIILAIYTILN</sequence>
<dbReference type="InterPro" id="IPR006073">
    <property type="entry name" value="GTP-bd"/>
</dbReference>
<dbReference type="Gene3D" id="1.20.1510.10">
    <property type="entry name" value="Cation efflux protein transmembrane domain"/>
    <property type="match status" value="1"/>
</dbReference>
<dbReference type="SUPFAM" id="SSF161111">
    <property type="entry name" value="Cation efflux protein transmembrane domain-like"/>
    <property type="match status" value="1"/>
</dbReference>
<feature type="transmembrane region" description="Helical" evidence="5">
    <location>
        <begin position="801"/>
        <end position="820"/>
    </location>
</feature>
<dbReference type="PANTHER" id="PTHR46434:SF1">
    <property type="entry name" value="GENETIC INTERACTOR OF PROHIBITINS 3, MITOCHONDRIAL"/>
    <property type="match status" value="1"/>
</dbReference>
<evidence type="ECO:0000256" key="5">
    <source>
        <dbReference type="SAM" id="Phobius"/>
    </source>
</evidence>
<feature type="domain" description="G" evidence="7">
    <location>
        <begin position="337"/>
        <end position="401"/>
    </location>
</feature>
<dbReference type="SUPFAM" id="SSF52540">
    <property type="entry name" value="P-loop containing nucleoside triphosphate hydrolases"/>
    <property type="match status" value="1"/>
</dbReference>
<dbReference type="InterPro" id="IPR050896">
    <property type="entry name" value="Mito_lipid_metab_GTPase"/>
</dbReference>
<evidence type="ECO:0000256" key="1">
    <source>
        <dbReference type="ARBA" id="ARBA00004141"/>
    </source>
</evidence>
<dbReference type="GO" id="GO:0008324">
    <property type="term" value="F:monoatomic cation transmembrane transporter activity"/>
    <property type="evidence" value="ECO:0007669"/>
    <property type="project" value="InterPro"/>
</dbReference>
<evidence type="ECO:0000313" key="9">
    <source>
        <dbReference type="EMBL" id="GFQ04548.1"/>
    </source>
</evidence>
<dbReference type="InterPro" id="IPR048422">
    <property type="entry name" value="NOA1/YqeH-like_C"/>
</dbReference>
<name>A0A830CVF8_9LAMI</name>
<evidence type="ECO:0000256" key="2">
    <source>
        <dbReference type="ARBA" id="ARBA00022692"/>
    </source>
</evidence>
<proteinExistence type="predicted"/>
<reference evidence="9" key="1">
    <citation type="submission" date="2020-07" db="EMBL/GenBank/DDBJ databases">
        <title>Ethylene signaling mediates host invasion by parasitic plants.</title>
        <authorList>
            <person name="Yoshida S."/>
        </authorList>
    </citation>
    <scope>NUCLEOTIDE SEQUENCE</scope>
    <source>
        <strain evidence="9">Okayama</strain>
    </source>
</reference>
<keyword evidence="10" id="KW-1185">Reference proteome</keyword>
<dbReference type="InterPro" id="IPR027469">
    <property type="entry name" value="Cation_efflux_TMD_sf"/>
</dbReference>
<dbReference type="Pfam" id="PF01545">
    <property type="entry name" value="Cation_efflux"/>
    <property type="match status" value="1"/>
</dbReference>
<feature type="domain" description="Cation efflux protein transmembrane" evidence="6">
    <location>
        <begin position="735"/>
        <end position="914"/>
    </location>
</feature>
<feature type="domain" description="NOA1/YqeH-like C-terminal" evidence="8">
    <location>
        <begin position="453"/>
        <end position="551"/>
    </location>
</feature>
<dbReference type="GO" id="GO:0005739">
    <property type="term" value="C:mitochondrion"/>
    <property type="evidence" value="ECO:0007669"/>
    <property type="project" value="TreeGrafter"/>
</dbReference>
<dbReference type="CDD" id="cd01855">
    <property type="entry name" value="YqeH"/>
    <property type="match status" value="1"/>
</dbReference>
<protein>
    <submittedName>
        <fullName evidence="9">Metal tolerance protein 4</fullName>
    </submittedName>
</protein>
<feature type="transmembrane region" description="Helical" evidence="5">
    <location>
        <begin position="896"/>
        <end position="914"/>
    </location>
</feature>
<gene>
    <name evidence="9" type="ORF">PHJA_002598700</name>
</gene>